<gene>
    <name evidence="2" type="ORF">SPSK_06765</name>
</gene>
<proteinExistence type="predicted"/>
<dbReference type="Proteomes" id="UP000033710">
    <property type="component" value="Unassembled WGS sequence"/>
</dbReference>
<feature type="region of interest" description="Disordered" evidence="1">
    <location>
        <begin position="1"/>
        <end position="25"/>
    </location>
</feature>
<dbReference type="AlphaFoldDB" id="A0A0F2MNQ9"/>
<evidence type="ECO:0000313" key="3">
    <source>
        <dbReference type="Proteomes" id="UP000033710"/>
    </source>
</evidence>
<reference evidence="2 3" key="1">
    <citation type="journal article" date="2014" name="BMC Genomics">
        <title>Comparative genomics of the major fungal agents of human and animal Sporotrichosis: Sporothrix schenckii and Sporothrix brasiliensis.</title>
        <authorList>
            <person name="Teixeira M.M."/>
            <person name="de Almeida L.G."/>
            <person name="Kubitschek-Barreira P."/>
            <person name="Alves F.L."/>
            <person name="Kioshima E.S."/>
            <person name="Abadio A.K."/>
            <person name="Fernandes L."/>
            <person name="Derengowski L.S."/>
            <person name="Ferreira K.S."/>
            <person name="Souza R.C."/>
            <person name="Ruiz J.C."/>
            <person name="de Andrade N.C."/>
            <person name="Paes H.C."/>
            <person name="Nicola A.M."/>
            <person name="Albuquerque P."/>
            <person name="Gerber A.L."/>
            <person name="Martins V.P."/>
            <person name="Peconick L.D."/>
            <person name="Neto A.V."/>
            <person name="Chaucanez C.B."/>
            <person name="Silva P.A."/>
            <person name="Cunha O.L."/>
            <person name="de Oliveira F.F."/>
            <person name="dos Santos T.C."/>
            <person name="Barros A.L."/>
            <person name="Soares M.A."/>
            <person name="de Oliveira L.M."/>
            <person name="Marini M.M."/>
            <person name="Villalobos-Duno H."/>
            <person name="Cunha M.M."/>
            <person name="de Hoog S."/>
            <person name="da Silveira J.F."/>
            <person name="Henrissat B."/>
            <person name="Nino-Vega G.A."/>
            <person name="Cisalpino P.S."/>
            <person name="Mora-Montes H.M."/>
            <person name="Almeida S.R."/>
            <person name="Stajich J.E."/>
            <person name="Lopes-Bezerra L.M."/>
            <person name="Vasconcelos A.T."/>
            <person name="Felipe M.S."/>
        </authorList>
    </citation>
    <scope>NUCLEOTIDE SEQUENCE [LARGE SCALE GENOMIC DNA]</scope>
    <source>
        <strain evidence="2 3">1099-18</strain>
    </source>
</reference>
<feature type="compositionally biased region" description="Low complexity" evidence="1">
    <location>
        <begin position="15"/>
        <end position="25"/>
    </location>
</feature>
<dbReference type="GeneID" id="27668739"/>
<feature type="compositionally biased region" description="Basic and acidic residues" evidence="1">
    <location>
        <begin position="1"/>
        <end position="11"/>
    </location>
</feature>
<dbReference type="KEGG" id="ssck:SPSK_06765"/>
<dbReference type="RefSeq" id="XP_016592502.1">
    <property type="nucleotide sequence ID" value="XM_016733462.1"/>
</dbReference>
<dbReference type="VEuPathDB" id="FungiDB:SPSK_06765"/>
<comment type="caution">
    <text evidence="2">The sequence shown here is derived from an EMBL/GenBank/DDBJ whole genome shotgun (WGS) entry which is preliminary data.</text>
</comment>
<dbReference type="OrthoDB" id="10595412at2759"/>
<sequence>MPRTAKEEQVCLDHQAAQPTGQQQQEPLLFYNTPPSWPFGSSSKRPFIIYYESVKYSDEAKAWPNGDMSYAKGKWDAMSADEHAVYAEKGGEARRQAWVDSYMRVPTIRY</sequence>
<dbReference type="EMBL" id="AXCR01000001">
    <property type="protein sequence ID" value="KJR89826.1"/>
    <property type="molecule type" value="Genomic_DNA"/>
</dbReference>
<evidence type="ECO:0000256" key="1">
    <source>
        <dbReference type="SAM" id="MobiDB-lite"/>
    </source>
</evidence>
<name>A0A0F2MNQ9_SPOSC</name>
<protein>
    <submittedName>
        <fullName evidence="2">Uncharacterized protein</fullName>
    </submittedName>
</protein>
<organism evidence="2 3">
    <name type="scientific">Sporothrix schenckii 1099-18</name>
    <dbReference type="NCBI Taxonomy" id="1397361"/>
    <lineage>
        <taxon>Eukaryota</taxon>
        <taxon>Fungi</taxon>
        <taxon>Dikarya</taxon>
        <taxon>Ascomycota</taxon>
        <taxon>Pezizomycotina</taxon>
        <taxon>Sordariomycetes</taxon>
        <taxon>Sordariomycetidae</taxon>
        <taxon>Ophiostomatales</taxon>
        <taxon>Ophiostomataceae</taxon>
        <taxon>Sporothrix</taxon>
    </lineage>
</organism>
<accession>A0A0F2MNQ9</accession>
<reference evidence="2 3" key="2">
    <citation type="journal article" date="2015" name="Eukaryot. Cell">
        <title>Asexual propagation of a virulent clone complex in a human and feline outbreak of sporotrichosis.</title>
        <authorList>
            <person name="Teixeira Mde M."/>
            <person name="Rodrigues A.M."/>
            <person name="Tsui C.K."/>
            <person name="de Almeida L.G."/>
            <person name="Van Diepeningen A.D."/>
            <person name="van den Ende B.G."/>
            <person name="Fernandes G.F."/>
            <person name="Kano R."/>
            <person name="Hamelin R.C."/>
            <person name="Lopes-Bezerra L.M."/>
            <person name="Vasconcelos A.T."/>
            <person name="de Hoog S."/>
            <person name="de Camargo Z.P."/>
            <person name="Felipe M.S."/>
        </authorList>
    </citation>
    <scope>NUCLEOTIDE SEQUENCE [LARGE SCALE GENOMIC DNA]</scope>
    <source>
        <strain evidence="2 3">1099-18</strain>
    </source>
</reference>
<evidence type="ECO:0000313" key="2">
    <source>
        <dbReference type="EMBL" id="KJR89826.1"/>
    </source>
</evidence>